<dbReference type="EMBL" id="JALIDZ010000007">
    <property type="protein sequence ID" value="MCT8973526.1"/>
    <property type="molecule type" value="Genomic_DNA"/>
</dbReference>
<dbReference type="InterPro" id="IPR000891">
    <property type="entry name" value="PYR_CT"/>
</dbReference>
<dbReference type="InterPro" id="IPR055268">
    <property type="entry name" value="PCB-like"/>
</dbReference>
<dbReference type="Gene3D" id="3.20.20.70">
    <property type="entry name" value="Aldolase class I"/>
    <property type="match status" value="1"/>
</dbReference>
<dbReference type="InterPro" id="IPR003379">
    <property type="entry name" value="Carboxylase_cons_dom"/>
</dbReference>
<evidence type="ECO:0000259" key="1">
    <source>
        <dbReference type="PROSITE" id="PS50991"/>
    </source>
</evidence>
<dbReference type="Pfam" id="PF02436">
    <property type="entry name" value="PYC_OADA"/>
    <property type="match status" value="1"/>
</dbReference>
<dbReference type="GO" id="GO:0006094">
    <property type="term" value="P:gluconeogenesis"/>
    <property type="evidence" value="ECO:0007669"/>
    <property type="project" value="TreeGrafter"/>
</dbReference>
<dbReference type="SUPFAM" id="SSF89000">
    <property type="entry name" value="post-HMGL domain-like"/>
    <property type="match status" value="1"/>
</dbReference>
<accession>A0AAW5QZQ2</accession>
<name>A0AAW5QZQ2_9HYPH</name>
<dbReference type="Pfam" id="PF00682">
    <property type="entry name" value="HMGL-like"/>
    <property type="match status" value="1"/>
</dbReference>
<dbReference type="AlphaFoldDB" id="A0AAW5QZQ2"/>
<dbReference type="SUPFAM" id="SSF51569">
    <property type="entry name" value="Aldolase"/>
    <property type="match status" value="1"/>
</dbReference>
<proteinExistence type="predicted"/>
<dbReference type="RefSeq" id="WP_261617089.1">
    <property type="nucleotide sequence ID" value="NZ_JALIDZ010000007.1"/>
</dbReference>
<evidence type="ECO:0000313" key="3">
    <source>
        <dbReference type="Proteomes" id="UP001320898"/>
    </source>
</evidence>
<dbReference type="PANTHER" id="PTHR43778:SF2">
    <property type="entry name" value="PYRUVATE CARBOXYLASE, MITOCHONDRIAL"/>
    <property type="match status" value="1"/>
</dbReference>
<dbReference type="PANTHER" id="PTHR43778">
    <property type="entry name" value="PYRUVATE CARBOXYLASE"/>
    <property type="match status" value="1"/>
</dbReference>
<gene>
    <name evidence="2" type="ORF">MUB46_16810</name>
</gene>
<sequence>MSQSIRLVDTTLRDGHHSLWAMGMRTGMMLPVAEALDGAGFKAIEVFGAGHFRKCVKELRDDPWERLRLMSERIRKTPMSFMMLPSVSVFEVTPYSVMQVYVDQLARHGISRIQIIEPSNDFNFRLPEIVKMIRAAGMQVVIGLVYSLSPKHTDAYYRTKAREAVALAPDALFIKDPAGLLTPERTRTLTAAVLEGAGATPVEFHGHCTTGLMPACYVEAMRHKVDALHTAVPPLADGPSLPSVFAVARNMKSLGIDVPVDLEALRPVEAHFREIAETEGFAQGAPVQFDVAQYVHHVPGGVISHLHHQLRQIGMIDRLDDVLEEVGKVRADLGYPIMVTPFSQFVCSQAALNVISGERYKQVSDEVIRLVLGQWGAEAAAGVDPDIRDLVQSMPRSRVLAGQAIEEIDIGTVRARLGGASISDTDLILLHLAPAAEIEAMRRAEPPRPYETGMAAIPHLLRELIQRDRFDRIEVTAGEDHIHLGR</sequence>
<dbReference type="Proteomes" id="UP001320898">
    <property type="component" value="Unassembled WGS sequence"/>
</dbReference>
<protein>
    <recommendedName>
        <fullName evidence="1">Pyruvate carboxyltransferase domain-containing protein</fullName>
    </recommendedName>
</protein>
<dbReference type="InterPro" id="IPR013785">
    <property type="entry name" value="Aldolase_TIM"/>
</dbReference>
<dbReference type="GO" id="GO:0004736">
    <property type="term" value="F:pyruvate carboxylase activity"/>
    <property type="evidence" value="ECO:0007669"/>
    <property type="project" value="TreeGrafter"/>
</dbReference>
<organism evidence="2 3">
    <name type="scientific">Microbaculum marinisediminis</name>
    <dbReference type="NCBI Taxonomy" id="2931392"/>
    <lineage>
        <taxon>Bacteria</taxon>
        <taxon>Pseudomonadati</taxon>
        <taxon>Pseudomonadota</taxon>
        <taxon>Alphaproteobacteria</taxon>
        <taxon>Hyphomicrobiales</taxon>
        <taxon>Tepidamorphaceae</taxon>
        <taxon>Microbaculum</taxon>
    </lineage>
</organism>
<keyword evidence="3" id="KW-1185">Reference proteome</keyword>
<reference evidence="2 3" key="1">
    <citation type="submission" date="2022-04" db="EMBL/GenBank/DDBJ databases">
        <authorList>
            <person name="Ye Y.-Q."/>
            <person name="Du Z.-J."/>
        </authorList>
    </citation>
    <scope>NUCLEOTIDE SEQUENCE [LARGE SCALE GENOMIC DNA]</scope>
    <source>
        <strain evidence="2 3">A6E488</strain>
    </source>
</reference>
<evidence type="ECO:0000313" key="2">
    <source>
        <dbReference type="EMBL" id="MCT8973526.1"/>
    </source>
</evidence>
<feature type="domain" description="Pyruvate carboxyltransferase" evidence="1">
    <location>
        <begin position="5"/>
        <end position="266"/>
    </location>
</feature>
<dbReference type="PROSITE" id="PS50991">
    <property type="entry name" value="PYR_CT"/>
    <property type="match status" value="1"/>
</dbReference>
<comment type="caution">
    <text evidence="2">The sequence shown here is derived from an EMBL/GenBank/DDBJ whole genome shotgun (WGS) entry which is preliminary data.</text>
</comment>
<dbReference type="GO" id="GO:0005737">
    <property type="term" value="C:cytoplasm"/>
    <property type="evidence" value="ECO:0007669"/>
    <property type="project" value="TreeGrafter"/>
</dbReference>